<name>A0A9P5ZQP8_PLEER</name>
<keyword evidence="2" id="KW-0472">Membrane</keyword>
<feature type="compositionally biased region" description="Polar residues" evidence="1">
    <location>
        <begin position="95"/>
        <end position="104"/>
    </location>
</feature>
<sequence length="272" mass="28943">MADPQDTAAASPSSNLNSHQRTIILATTLSICIPLALGLLVFLFVYCRRRQRAKIERELMVKGLVGGSYHGRGKKGSTDSKTSSTTKLDPTTGTANSSLPNLPQSYFPPGFDPSTLPPNFTFDPTTTISPQEMAALQSQYAQWAMYQQYNNYPHTHPRCTINTLSTITEASPFLGSPVSIGMSSPQSWHTAAPSLSPSSAFGASSPGENSDAQREFGCVPLPPVTTTLSSLGTGFTGFGDGTMSSRGTGGHSVELPAHRGSTEGREKARGRR</sequence>
<keyword evidence="2" id="KW-1133">Transmembrane helix</keyword>
<dbReference type="EMBL" id="MU154629">
    <property type="protein sequence ID" value="KAF9490965.1"/>
    <property type="molecule type" value="Genomic_DNA"/>
</dbReference>
<dbReference type="AlphaFoldDB" id="A0A9P5ZQP8"/>
<feature type="compositionally biased region" description="Basic and acidic residues" evidence="1">
    <location>
        <begin position="256"/>
        <end position="272"/>
    </location>
</feature>
<dbReference type="Proteomes" id="UP000807025">
    <property type="component" value="Unassembled WGS sequence"/>
</dbReference>
<comment type="caution">
    <text evidence="3">The sequence shown here is derived from an EMBL/GenBank/DDBJ whole genome shotgun (WGS) entry which is preliminary data.</text>
</comment>
<evidence type="ECO:0000313" key="3">
    <source>
        <dbReference type="EMBL" id="KAF9490965.1"/>
    </source>
</evidence>
<feature type="region of interest" description="Disordered" evidence="1">
    <location>
        <begin position="184"/>
        <end position="218"/>
    </location>
</feature>
<keyword evidence="4" id="KW-1185">Reference proteome</keyword>
<organism evidence="3 4">
    <name type="scientific">Pleurotus eryngii</name>
    <name type="common">Boletus of the steppes</name>
    <dbReference type="NCBI Taxonomy" id="5323"/>
    <lineage>
        <taxon>Eukaryota</taxon>
        <taxon>Fungi</taxon>
        <taxon>Dikarya</taxon>
        <taxon>Basidiomycota</taxon>
        <taxon>Agaricomycotina</taxon>
        <taxon>Agaricomycetes</taxon>
        <taxon>Agaricomycetidae</taxon>
        <taxon>Agaricales</taxon>
        <taxon>Pleurotineae</taxon>
        <taxon>Pleurotaceae</taxon>
        <taxon>Pleurotus</taxon>
    </lineage>
</organism>
<feature type="region of interest" description="Disordered" evidence="1">
    <location>
        <begin position="70"/>
        <end position="110"/>
    </location>
</feature>
<accession>A0A9P5ZQP8</accession>
<feature type="region of interest" description="Disordered" evidence="1">
    <location>
        <begin position="239"/>
        <end position="272"/>
    </location>
</feature>
<keyword evidence="2" id="KW-0812">Transmembrane</keyword>
<feature type="compositionally biased region" description="Low complexity" evidence="1">
    <location>
        <begin position="191"/>
        <end position="206"/>
    </location>
</feature>
<dbReference type="OrthoDB" id="2994286at2759"/>
<evidence type="ECO:0000256" key="1">
    <source>
        <dbReference type="SAM" id="MobiDB-lite"/>
    </source>
</evidence>
<protein>
    <submittedName>
        <fullName evidence="3">Uncharacterized protein</fullName>
    </submittedName>
</protein>
<feature type="transmembrane region" description="Helical" evidence="2">
    <location>
        <begin position="23"/>
        <end position="47"/>
    </location>
</feature>
<gene>
    <name evidence="3" type="ORF">BDN71DRAFT_1453630</name>
</gene>
<reference evidence="3" key="1">
    <citation type="submission" date="2020-11" db="EMBL/GenBank/DDBJ databases">
        <authorList>
            <consortium name="DOE Joint Genome Institute"/>
            <person name="Ahrendt S."/>
            <person name="Riley R."/>
            <person name="Andreopoulos W."/>
            <person name="Labutti K."/>
            <person name="Pangilinan J."/>
            <person name="Ruiz-Duenas F.J."/>
            <person name="Barrasa J.M."/>
            <person name="Sanchez-Garcia M."/>
            <person name="Camarero S."/>
            <person name="Miyauchi S."/>
            <person name="Serrano A."/>
            <person name="Linde D."/>
            <person name="Babiker R."/>
            <person name="Drula E."/>
            <person name="Ayuso-Fernandez I."/>
            <person name="Pacheco R."/>
            <person name="Padilla G."/>
            <person name="Ferreira P."/>
            <person name="Barriuso J."/>
            <person name="Kellner H."/>
            <person name="Castanera R."/>
            <person name="Alfaro M."/>
            <person name="Ramirez L."/>
            <person name="Pisabarro A.G."/>
            <person name="Kuo A."/>
            <person name="Tritt A."/>
            <person name="Lipzen A."/>
            <person name="He G."/>
            <person name="Yan M."/>
            <person name="Ng V."/>
            <person name="Cullen D."/>
            <person name="Martin F."/>
            <person name="Rosso M.-N."/>
            <person name="Henrissat B."/>
            <person name="Hibbett D."/>
            <person name="Martinez A.T."/>
            <person name="Grigoriev I.V."/>
        </authorList>
    </citation>
    <scope>NUCLEOTIDE SEQUENCE</scope>
    <source>
        <strain evidence="3">ATCC 90797</strain>
    </source>
</reference>
<feature type="compositionally biased region" description="Low complexity" evidence="1">
    <location>
        <begin position="79"/>
        <end position="94"/>
    </location>
</feature>
<evidence type="ECO:0000256" key="2">
    <source>
        <dbReference type="SAM" id="Phobius"/>
    </source>
</evidence>
<evidence type="ECO:0000313" key="4">
    <source>
        <dbReference type="Proteomes" id="UP000807025"/>
    </source>
</evidence>
<proteinExistence type="predicted"/>